<organism evidence="3 4">
    <name type="scientific">Eubacterium multiforme</name>
    <dbReference type="NCBI Taxonomy" id="83339"/>
    <lineage>
        <taxon>Bacteria</taxon>
        <taxon>Bacillati</taxon>
        <taxon>Bacillota</taxon>
        <taxon>Clostridia</taxon>
        <taxon>Eubacteriales</taxon>
        <taxon>Eubacteriaceae</taxon>
        <taxon>Eubacterium</taxon>
    </lineage>
</organism>
<dbReference type="Pfam" id="PF05709">
    <property type="entry name" value="Sipho_tail"/>
    <property type="match status" value="1"/>
</dbReference>
<evidence type="ECO:0000313" key="3">
    <source>
        <dbReference type="EMBL" id="MDQ0150563.1"/>
    </source>
</evidence>
<dbReference type="Pfam" id="PF22768">
    <property type="entry name" value="SPP1_Dit"/>
    <property type="match status" value="1"/>
</dbReference>
<dbReference type="InterPro" id="IPR008841">
    <property type="entry name" value="Siphovirus-type_tail_N"/>
</dbReference>
<comment type="caution">
    <text evidence="3">The sequence shown here is derived from an EMBL/GenBank/DDBJ whole genome shotgun (WGS) entry which is preliminary data.</text>
</comment>
<dbReference type="InterPro" id="IPR054738">
    <property type="entry name" value="Siphovirus-type_tail_C"/>
</dbReference>
<protein>
    <recommendedName>
        <fullName evidence="5">Phage tail protein</fullName>
    </recommendedName>
</protein>
<name>A0ABT9UW75_9FIRM</name>
<dbReference type="EMBL" id="JAUSUF010000010">
    <property type="protein sequence ID" value="MDQ0150563.1"/>
    <property type="molecule type" value="Genomic_DNA"/>
</dbReference>
<reference evidence="3 4" key="1">
    <citation type="submission" date="2023-07" db="EMBL/GenBank/DDBJ databases">
        <title>Genomic Encyclopedia of Type Strains, Phase IV (KMG-IV): sequencing the most valuable type-strain genomes for metagenomic binning, comparative biology and taxonomic classification.</title>
        <authorList>
            <person name="Goeker M."/>
        </authorList>
    </citation>
    <scope>NUCLEOTIDE SEQUENCE [LARGE SCALE GENOMIC DNA]</scope>
    <source>
        <strain evidence="3 4">DSM 20694</strain>
    </source>
</reference>
<feature type="domain" description="Siphovirus-type tail component RIFT-related" evidence="1">
    <location>
        <begin position="37"/>
        <end position="134"/>
    </location>
</feature>
<evidence type="ECO:0000259" key="1">
    <source>
        <dbReference type="Pfam" id="PF05709"/>
    </source>
</evidence>
<evidence type="ECO:0000313" key="4">
    <source>
        <dbReference type="Proteomes" id="UP001228504"/>
    </source>
</evidence>
<dbReference type="Gene3D" id="2.60.120.860">
    <property type="match status" value="1"/>
</dbReference>
<proteinExistence type="predicted"/>
<feature type="domain" description="Siphovirus-type tail component C-terminal" evidence="2">
    <location>
        <begin position="185"/>
        <end position="287"/>
    </location>
</feature>
<accession>A0ABT9UW75</accession>
<keyword evidence="4" id="KW-1185">Reference proteome</keyword>
<dbReference type="RefSeq" id="WP_307487290.1">
    <property type="nucleotide sequence ID" value="NZ_JAUSUF010000010.1"/>
</dbReference>
<sequence>MYSSIKVINLVNNKEINIESNVDQNGIVCTKFLDSQPKGIFEKIKGLNQIGQSINSATLSEREIVIEGIIIGENLMQVEIFKSELVYIFNPVQDVLLKYNDENIEKEIIVRATSIPIFSDEVNTNNLRKFIITLSADYPLWMDQKENNINIETWESNFEFPFCIESEGIELARKGPNQIEIINNGQMKAPLEIYFKAPALNPKIILNNNEYIKVNKKINDGEILYICTAYGKKRVEIIKENGLRENAYGYIDIFSKFFSLPVGNNIISYSTDGDFIPQTVIVKYKNQFLSL</sequence>
<evidence type="ECO:0000259" key="2">
    <source>
        <dbReference type="Pfam" id="PF22768"/>
    </source>
</evidence>
<evidence type="ECO:0008006" key="5">
    <source>
        <dbReference type="Google" id="ProtNLM"/>
    </source>
</evidence>
<dbReference type="Proteomes" id="UP001228504">
    <property type="component" value="Unassembled WGS sequence"/>
</dbReference>
<gene>
    <name evidence="3" type="ORF">J2S18_002511</name>
</gene>